<feature type="transmembrane region" description="Helical" evidence="2">
    <location>
        <begin position="608"/>
        <end position="629"/>
    </location>
</feature>
<dbReference type="STRING" id="161355.PS9374_00770"/>
<feature type="transmembrane region" description="Helical" evidence="2">
    <location>
        <begin position="541"/>
        <end position="560"/>
    </location>
</feature>
<dbReference type="Proteomes" id="UP000077701">
    <property type="component" value="Unassembled WGS sequence"/>
</dbReference>
<evidence type="ECO:0000256" key="1">
    <source>
        <dbReference type="SAM" id="MobiDB-lite"/>
    </source>
</evidence>
<keyword evidence="2" id="KW-1133">Transmembrane helix</keyword>
<feature type="transmembrane region" description="Helical" evidence="2">
    <location>
        <begin position="411"/>
        <end position="432"/>
    </location>
</feature>
<evidence type="ECO:0000313" key="4">
    <source>
        <dbReference type="Proteomes" id="UP000077701"/>
    </source>
</evidence>
<feature type="transmembrane region" description="Helical" evidence="2">
    <location>
        <begin position="114"/>
        <end position="133"/>
    </location>
</feature>
<feature type="transmembrane region" description="Helical" evidence="2">
    <location>
        <begin position="17"/>
        <end position="42"/>
    </location>
</feature>
<feature type="transmembrane region" description="Helical" evidence="2">
    <location>
        <begin position="204"/>
        <end position="229"/>
    </location>
</feature>
<organism evidence="3 4">
    <name type="scientific">Planomonospora sphaerica</name>
    <dbReference type="NCBI Taxonomy" id="161355"/>
    <lineage>
        <taxon>Bacteria</taxon>
        <taxon>Bacillati</taxon>
        <taxon>Actinomycetota</taxon>
        <taxon>Actinomycetes</taxon>
        <taxon>Streptosporangiales</taxon>
        <taxon>Streptosporangiaceae</taxon>
        <taxon>Planomonospora</taxon>
    </lineage>
</organism>
<reference evidence="3 4" key="1">
    <citation type="journal article" date="2016" name="Genome Announc.">
        <title>Draft Genome Sequence of Planomonospora sphaerica JCM9374, a Rare Actinomycete.</title>
        <authorList>
            <person name="Dohra H."/>
            <person name="Suzuki T."/>
            <person name="Inoue Y."/>
            <person name="Kodani S."/>
        </authorList>
    </citation>
    <scope>NUCLEOTIDE SEQUENCE [LARGE SCALE GENOMIC DNA]</scope>
    <source>
        <strain evidence="3 4">JCM 9374</strain>
    </source>
</reference>
<protein>
    <submittedName>
        <fullName evidence="3">Membrane protein</fullName>
    </submittedName>
</protein>
<reference evidence="4" key="2">
    <citation type="submission" date="2016-04" db="EMBL/GenBank/DDBJ databases">
        <title>Planomonospora sphaerica JCM9374 whole genome shotgun sequence.</title>
        <authorList>
            <person name="Suzuki T."/>
            <person name="Dohra H."/>
            <person name="Kodani S."/>
        </authorList>
    </citation>
    <scope>NUCLEOTIDE SEQUENCE [LARGE SCALE GENOMIC DNA]</scope>
    <source>
        <strain evidence="4">JCM 9374</strain>
    </source>
</reference>
<evidence type="ECO:0000313" key="3">
    <source>
        <dbReference type="EMBL" id="GAT65138.1"/>
    </source>
</evidence>
<sequence length="757" mass="77758">MRTTWPERVRRPSAGRVLAVASAAPALVLAGWLLAGLPLLLLGWFRPLAAVPLGLAAAALLCRYGLRRPPGAGSGPGSRAASGAGVTTGSASGDGSGRGSEPGRASGVEGATRWQVAGVLAVAAGSGVLNALLHSEQLVVRRDPATYAQYAVWLATRGALPIPYGEAAFGGPDAALRFDSVGFFDHGGAVVPQFMPGPPMVYAIGHWLGGLPGLLLTPPVLGALAVLVFAGTAARLAGARWAPLAALALAVCLPVLYTSRTTFSEIPSLILLFGGLSLLLDARSRLGAALAGLVFGLAVLVRIDGLRDVLPVLAYAGLLIALRRAGAAGASGGAGDHESPGRAGAAEPRGHRGLPGGREPAAPETGGDRPAGRLGFPLLGGLLAGAGLGFAAAFLLAEPYLDYLEASWKPLLAVCGAVLLLTLAAAALAPRLAGPLRRAARVRWLPEAAAGLVAAVMAAFAVRPWLQTVTRRAVTEEDRTTAEFIEKTQVANGLAADGTRLYYEDSLHWAAWYVGVPAVLLATLAAAVLARRLVRGSAGGWLLPLAVIGWTTVTTLYRPAITPDHPWAARRLVPVVLPGLILLAVWGLKRILRAVRERGHGPGARRGAAVLGAVLLVAPAAVTSIGTAFTPVGRGERAAVGSLCASLPRDASVLTVERVTADRFTQLVRGVCGVPAARVEVVPGTDLPSPADVTRLIGRIRAAGRTPVLLAAEAGQLAPYGTPVRAMALRTRQDERSLTEAPNGTWSLSVDVWTAVP</sequence>
<feature type="transmembrane region" description="Helical" evidence="2">
    <location>
        <begin position="287"/>
        <end position="303"/>
    </location>
</feature>
<feature type="transmembrane region" description="Helical" evidence="2">
    <location>
        <begin position="572"/>
        <end position="588"/>
    </location>
</feature>
<keyword evidence="2" id="KW-0472">Membrane</keyword>
<feature type="region of interest" description="Disordered" evidence="1">
    <location>
        <begin position="72"/>
        <end position="107"/>
    </location>
</feature>
<keyword evidence="4" id="KW-1185">Reference proteome</keyword>
<feature type="transmembrane region" description="Helical" evidence="2">
    <location>
        <begin position="48"/>
        <end position="66"/>
    </location>
</feature>
<comment type="caution">
    <text evidence="3">The sequence shown here is derived from an EMBL/GenBank/DDBJ whole genome shotgun (WGS) entry which is preliminary data.</text>
</comment>
<feature type="transmembrane region" description="Helical" evidence="2">
    <location>
        <begin position="444"/>
        <end position="462"/>
    </location>
</feature>
<accession>A0A171BI56</accession>
<dbReference type="EMBL" id="BDCX01000002">
    <property type="protein sequence ID" value="GAT65138.1"/>
    <property type="molecule type" value="Genomic_DNA"/>
</dbReference>
<keyword evidence="2" id="KW-0812">Transmembrane</keyword>
<feature type="region of interest" description="Disordered" evidence="1">
    <location>
        <begin position="332"/>
        <end position="368"/>
    </location>
</feature>
<proteinExistence type="predicted"/>
<name>A0A171BI56_9ACTN</name>
<feature type="compositionally biased region" description="Low complexity" evidence="1">
    <location>
        <begin position="72"/>
        <end position="91"/>
    </location>
</feature>
<feature type="transmembrane region" description="Helical" evidence="2">
    <location>
        <begin position="510"/>
        <end position="529"/>
    </location>
</feature>
<feature type="transmembrane region" description="Helical" evidence="2">
    <location>
        <begin position="241"/>
        <end position="257"/>
    </location>
</feature>
<gene>
    <name evidence="3" type="ORF">PS9374_00770</name>
</gene>
<dbReference type="RefSeq" id="WP_068894541.1">
    <property type="nucleotide sequence ID" value="NZ_BDCX01000002.1"/>
</dbReference>
<feature type="transmembrane region" description="Helical" evidence="2">
    <location>
        <begin position="374"/>
        <end position="396"/>
    </location>
</feature>
<evidence type="ECO:0000256" key="2">
    <source>
        <dbReference type="SAM" id="Phobius"/>
    </source>
</evidence>
<dbReference type="AlphaFoldDB" id="A0A171BI56"/>